<protein>
    <submittedName>
        <fullName evidence="1">Uncharacterized protein</fullName>
    </submittedName>
</protein>
<accession>A0AAE0FA04</accession>
<organism evidence="1 2">
    <name type="scientific">Cymbomonas tetramitiformis</name>
    <dbReference type="NCBI Taxonomy" id="36881"/>
    <lineage>
        <taxon>Eukaryota</taxon>
        <taxon>Viridiplantae</taxon>
        <taxon>Chlorophyta</taxon>
        <taxon>Pyramimonadophyceae</taxon>
        <taxon>Pyramimonadales</taxon>
        <taxon>Pyramimonadaceae</taxon>
        <taxon>Cymbomonas</taxon>
    </lineage>
</organism>
<proteinExistence type="predicted"/>
<feature type="non-terminal residue" evidence="1">
    <location>
        <position position="1"/>
    </location>
</feature>
<sequence>AHMNLGCDRWLWVGVLFGPPLQDGLSPCGCYVGRACCDPAAWCQADRCTVWIVLAACFEAATLGACFHGSQILCSTEDIRWGTLQSPNPDGAAVGMTTQINARELLLAQEEAIAADNPDVVGKVYFKGAMVHMPIMFRGGDGKDVCIGCLSHVIKRAACRYILGGFPSPTVNNVPKALGLMQFLAAALSLAHDRIQTCDLTPSELHPPTLKLSRSAKSDSMLALSWIMA</sequence>
<dbReference type="AlphaFoldDB" id="A0AAE0FA04"/>
<keyword evidence="2" id="KW-1185">Reference proteome</keyword>
<comment type="caution">
    <text evidence="1">The sequence shown here is derived from an EMBL/GenBank/DDBJ whole genome shotgun (WGS) entry which is preliminary data.</text>
</comment>
<dbReference type="EMBL" id="LGRX02022314">
    <property type="protein sequence ID" value="KAK3255749.1"/>
    <property type="molecule type" value="Genomic_DNA"/>
</dbReference>
<evidence type="ECO:0000313" key="2">
    <source>
        <dbReference type="Proteomes" id="UP001190700"/>
    </source>
</evidence>
<reference evidence="1 2" key="1">
    <citation type="journal article" date="2015" name="Genome Biol. Evol.">
        <title>Comparative Genomics of a Bacterivorous Green Alga Reveals Evolutionary Causalities and Consequences of Phago-Mixotrophic Mode of Nutrition.</title>
        <authorList>
            <person name="Burns J.A."/>
            <person name="Paasch A."/>
            <person name="Narechania A."/>
            <person name="Kim E."/>
        </authorList>
    </citation>
    <scope>NUCLEOTIDE SEQUENCE [LARGE SCALE GENOMIC DNA]</scope>
    <source>
        <strain evidence="1 2">PLY_AMNH</strain>
    </source>
</reference>
<gene>
    <name evidence="1" type="ORF">CYMTET_35085</name>
</gene>
<name>A0AAE0FA04_9CHLO</name>
<evidence type="ECO:0000313" key="1">
    <source>
        <dbReference type="EMBL" id="KAK3255749.1"/>
    </source>
</evidence>
<dbReference type="Proteomes" id="UP001190700">
    <property type="component" value="Unassembled WGS sequence"/>
</dbReference>